<keyword evidence="3" id="KW-1185">Reference proteome</keyword>
<evidence type="ECO:0000256" key="1">
    <source>
        <dbReference type="SAM" id="SignalP"/>
    </source>
</evidence>
<dbReference type="RefSeq" id="WP_262564410.1">
    <property type="nucleotide sequence ID" value="NZ_JAPFCC010000001.1"/>
</dbReference>
<reference evidence="2 3" key="1">
    <citation type="submission" date="2022-10" db="EMBL/GenBank/DDBJ databases">
        <title>High-quality genome sequences of two octocoral-associated bacteria, Endozoicomonas euniceicola EF212 and Endozoicomonas gorgoniicola PS125.</title>
        <authorList>
            <person name="Chiou Y.-J."/>
            <person name="Chen Y.-H."/>
        </authorList>
    </citation>
    <scope>NUCLEOTIDE SEQUENCE [LARGE SCALE GENOMIC DNA]</scope>
    <source>
        <strain evidence="2 3">PS125</strain>
    </source>
</reference>
<feature type="signal peptide" evidence="1">
    <location>
        <begin position="1"/>
        <end position="24"/>
    </location>
</feature>
<keyword evidence="1" id="KW-0732">Signal</keyword>
<gene>
    <name evidence="2" type="ORF">NX722_18915</name>
</gene>
<feature type="chain" id="PRO_5047294275" evidence="1">
    <location>
        <begin position="25"/>
        <end position="510"/>
    </location>
</feature>
<dbReference type="EMBL" id="JAPFCC010000001">
    <property type="protein sequence ID" value="MCW7554653.1"/>
    <property type="molecule type" value="Genomic_DNA"/>
</dbReference>
<sequence>MKPAFRLALLIPALSLSFIHTAFADDKISGYKEELEDGSEVLKFNTGKKVFTFKVSESGEFELDRELLAGILDTKTGDYIEPLLPALPDDPNQGPEAFLSPSLYQPDCYGTPKQTDDYVTVRIRPGTPLPPASSENTGEQVKMPVVKQAVTVQGESAVALRNTDNQQSPVRKPIEFTEKEWNLFVEGQRAVEKTKHLRKLGLSYKRYNNLAGTHNTEGLGYTHYNQPESSLQERYPDQQFENCQSFTEGEVAQLENKIQKEREAKGVSGTELVKFEMDIKVIHDQALAQINGVNPKKISDELSGVIRKYLQLSEEQKVSFASLLTYANQKDMGVVIYHPKTDIDVKRYAGMTLLDARMPTGQAVTDATVRLFAQVAIKKIKEENKKLTELAMGSVKGFMSVAEALLPDSVPYAGYKTNLEKLAESDSGIEHVLEGLMVFLMYKEMGYSLSSMQIIYAENQHGNLWWMIEAFNKIYDLEPAHFVLAYNAKALLGIPVMGKMPKLFVKFKKP</sequence>
<proteinExistence type="predicted"/>
<organism evidence="2 3">
    <name type="scientific">Endozoicomonas gorgoniicola</name>
    <dbReference type="NCBI Taxonomy" id="1234144"/>
    <lineage>
        <taxon>Bacteria</taxon>
        <taxon>Pseudomonadati</taxon>
        <taxon>Pseudomonadota</taxon>
        <taxon>Gammaproteobacteria</taxon>
        <taxon>Oceanospirillales</taxon>
        <taxon>Endozoicomonadaceae</taxon>
        <taxon>Endozoicomonas</taxon>
    </lineage>
</organism>
<name>A0ABT3MZW4_9GAMM</name>
<protein>
    <submittedName>
        <fullName evidence="2">Uncharacterized protein</fullName>
    </submittedName>
</protein>
<accession>A0ABT3MZW4</accession>
<evidence type="ECO:0000313" key="2">
    <source>
        <dbReference type="EMBL" id="MCW7554653.1"/>
    </source>
</evidence>
<dbReference type="Proteomes" id="UP001209854">
    <property type="component" value="Unassembled WGS sequence"/>
</dbReference>
<comment type="caution">
    <text evidence="2">The sequence shown here is derived from an EMBL/GenBank/DDBJ whole genome shotgun (WGS) entry which is preliminary data.</text>
</comment>
<evidence type="ECO:0000313" key="3">
    <source>
        <dbReference type="Proteomes" id="UP001209854"/>
    </source>
</evidence>